<evidence type="ECO:0000313" key="1">
    <source>
        <dbReference type="EMBL" id="SNV40978.1"/>
    </source>
</evidence>
<gene>
    <name evidence="1" type="ORF">SAMEA4412677_00851</name>
</gene>
<dbReference type="EMBL" id="LT906465">
    <property type="protein sequence ID" value="SNV40978.1"/>
    <property type="molecule type" value="Genomic_DNA"/>
</dbReference>
<evidence type="ECO:0000313" key="2">
    <source>
        <dbReference type="Proteomes" id="UP000215196"/>
    </source>
</evidence>
<reference evidence="1 2" key="1">
    <citation type="submission" date="2017-06" db="EMBL/GenBank/DDBJ databases">
        <authorList>
            <consortium name="Pathogen Informatics"/>
        </authorList>
    </citation>
    <scope>NUCLEOTIDE SEQUENCE [LARGE SCALE GENOMIC DNA]</scope>
    <source>
        <strain evidence="1 2">NCTC13490</strain>
    </source>
</reference>
<dbReference type="RefSeq" id="WP_095070690.1">
    <property type="nucleotide sequence ID" value="NZ_LT906465.1"/>
</dbReference>
<dbReference type="Proteomes" id="UP000215196">
    <property type="component" value="Chromosome 1"/>
</dbReference>
<dbReference type="AlphaFoldDB" id="A0A239X4K1"/>
<accession>A0A239X4K1</accession>
<sequence length="145" mass="16194">MKILRKVFILLIICQVSCTKQTQKLTETLGDTTGDIVSHAVDSLITGDSLSVFQRNIKKIEEMGEAIAIYSGEGKSVKANFKRDAEGAPVVVLTENNKELPWLYEKEKTDSTILYKNGKDSDEFFVKGNGAIFRQRGKTYNLLAE</sequence>
<protein>
    <submittedName>
        <fullName evidence="1">Uncharacterized protein</fullName>
    </submittedName>
</protein>
<proteinExistence type="predicted"/>
<dbReference type="KEGG" id="ctak:4412677_00851"/>
<organism evidence="1 2">
    <name type="scientific">Chryseobacterium taklimakanense</name>
    <dbReference type="NCBI Taxonomy" id="536441"/>
    <lineage>
        <taxon>Bacteria</taxon>
        <taxon>Pseudomonadati</taxon>
        <taxon>Bacteroidota</taxon>
        <taxon>Flavobacteriia</taxon>
        <taxon>Flavobacteriales</taxon>
        <taxon>Weeksellaceae</taxon>
        <taxon>Chryseobacterium group</taxon>
        <taxon>Chryseobacterium</taxon>
    </lineage>
</organism>
<name>A0A239X4K1_9FLAO</name>
<keyword evidence="2" id="KW-1185">Reference proteome</keyword>